<dbReference type="EC" id="3.4.21.89" evidence="4 7"/>
<keyword evidence="7" id="KW-0472">Membrane</keyword>
<evidence type="ECO:0000256" key="6">
    <source>
        <dbReference type="ARBA" id="ARBA00022801"/>
    </source>
</evidence>
<dbReference type="Gene3D" id="2.10.109.10">
    <property type="entry name" value="Umud Fragment, subunit A"/>
    <property type="match status" value="1"/>
</dbReference>
<feature type="domain" description="Peptidase S26" evidence="9">
    <location>
        <begin position="10"/>
        <end position="171"/>
    </location>
</feature>
<reference evidence="10 11" key="1">
    <citation type="submission" date="2024-06" db="EMBL/GenBank/DDBJ databases">
        <title>Sorghum-associated microbial communities from plants grown in Nebraska, USA.</title>
        <authorList>
            <person name="Schachtman D."/>
        </authorList>
    </citation>
    <scope>NUCLEOTIDE SEQUENCE [LARGE SCALE GENOMIC DNA]</scope>
    <source>
        <strain evidence="10 11">1288</strain>
    </source>
</reference>
<evidence type="ECO:0000256" key="5">
    <source>
        <dbReference type="ARBA" id="ARBA00022670"/>
    </source>
</evidence>
<evidence type="ECO:0000256" key="8">
    <source>
        <dbReference type="RuleBase" id="RU362042"/>
    </source>
</evidence>
<dbReference type="Pfam" id="PF10502">
    <property type="entry name" value="Peptidase_S26"/>
    <property type="match status" value="1"/>
</dbReference>
<keyword evidence="7" id="KW-0812">Transmembrane</keyword>
<dbReference type="Proteomes" id="UP001549104">
    <property type="component" value="Unassembled WGS sequence"/>
</dbReference>
<keyword evidence="6 7" id="KW-0378">Hydrolase</keyword>
<dbReference type="EMBL" id="JBEPME010000012">
    <property type="protein sequence ID" value="MET3659546.1"/>
    <property type="molecule type" value="Genomic_DNA"/>
</dbReference>
<comment type="caution">
    <text evidence="10">The sequence shown here is derived from an EMBL/GenBank/DDBJ whole genome shotgun (WGS) entry which is preliminary data.</text>
</comment>
<feature type="transmembrane region" description="Helical" evidence="7">
    <location>
        <begin position="12"/>
        <end position="32"/>
    </location>
</feature>
<dbReference type="PANTHER" id="PTHR43390">
    <property type="entry name" value="SIGNAL PEPTIDASE I"/>
    <property type="match status" value="1"/>
</dbReference>
<evidence type="ECO:0000313" key="10">
    <source>
        <dbReference type="EMBL" id="MET3659546.1"/>
    </source>
</evidence>
<dbReference type="InterPro" id="IPR019758">
    <property type="entry name" value="Pept_S26A_signal_pept_1_CS"/>
</dbReference>
<evidence type="ECO:0000256" key="3">
    <source>
        <dbReference type="ARBA" id="ARBA00009370"/>
    </source>
</evidence>
<dbReference type="PANTHER" id="PTHR43390:SF1">
    <property type="entry name" value="CHLOROPLAST PROCESSING PEPTIDASE"/>
    <property type="match status" value="1"/>
</dbReference>
<accession>A0ABV2KEN2</accession>
<dbReference type="InterPro" id="IPR019756">
    <property type="entry name" value="Pept_S26A_signal_pept_1_Ser-AS"/>
</dbReference>
<keyword evidence="7" id="KW-1133">Transmembrane helix</keyword>
<keyword evidence="11" id="KW-1185">Reference proteome</keyword>
<evidence type="ECO:0000256" key="1">
    <source>
        <dbReference type="ARBA" id="ARBA00000677"/>
    </source>
</evidence>
<evidence type="ECO:0000256" key="4">
    <source>
        <dbReference type="ARBA" id="ARBA00013208"/>
    </source>
</evidence>
<keyword evidence="5 7" id="KW-0645">Protease</keyword>
<comment type="similarity">
    <text evidence="3 8">Belongs to the peptidase S26 family.</text>
</comment>
<dbReference type="InterPro" id="IPR019757">
    <property type="entry name" value="Pept_S26A_signal_pept_1_Lys-AS"/>
</dbReference>
<protein>
    <recommendedName>
        <fullName evidence="4 7">Signal peptidase I</fullName>
        <ecNumber evidence="4 7">3.4.21.89</ecNumber>
    </recommendedName>
</protein>
<dbReference type="RefSeq" id="WP_067213736.1">
    <property type="nucleotide sequence ID" value="NZ_CP014616.1"/>
</dbReference>
<name>A0ABV2KEN2_SPOPS</name>
<dbReference type="PRINTS" id="PR00727">
    <property type="entry name" value="LEADERPTASE"/>
</dbReference>
<evidence type="ECO:0000256" key="2">
    <source>
        <dbReference type="ARBA" id="ARBA00004401"/>
    </source>
</evidence>
<sequence>MEKTVKSELFSWIQSLLFASAIVFICYQFLFVPTKVQGESMLPTFEDNNRVIVSKVSMIDRFDLIVFHAPNATDKYIKRVIGVPGDRIEMIDDILYVNGSVYDEPYAKRIDGDPITDRITGDFTLAEITGQEEVPEGAFFVLGDHRLKSNDSRYFGFISEDAVIGEVKLRIYPFTEISIPK</sequence>
<dbReference type="InterPro" id="IPR019533">
    <property type="entry name" value="Peptidase_S26"/>
</dbReference>
<evidence type="ECO:0000256" key="7">
    <source>
        <dbReference type="RuleBase" id="RU003993"/>
    </source>
</evidence>
<dbReference type="SUPFAM" id="SSF51306">
    <property type="entry name" value="LexA/Signal peptidase"/>
    <property type="match status" value="1"/>
</dbReference>
<proteinExistence type="inferred from homology"/>
<dbReference type="InterPro" id="IPR036286">
    <property type="entry name" value="LexA/Signal_pep-like_sf"/>
</dbReference>
<evidence type="ECO:0000259" key="9">
    <source>
        <dbReference type="Pfam" id="PF10502"/>
    </source>
</evidence>
<evidence type="ECO:0000313" key="11">
    <source>
        <dbReference type="Proteomes" id="UP001549104"/>
    </source>
</evidence>
<organism evidence="10 11">
    <name type="scientific">Sporosarcina psychrophila</name>
    <name type="common">Bacillus psychrophilus</name>
    <dbReference type="NCBI Taxonomy" id="1476"/>
    <lineage>
        <taxon>Bacteria</taxon>
        <taxon>Bacillati</taxon>
        <taxon>Bacillota</taxon>
        <taxon>Bacilli</taxon>
        <taxon>Bacillales</taxon>
        <taxon>Caryophanaceae</taxon>
        <taxon>Sporosarcina</taxon>
    </lineage>
</organism>
<dbReference type="GO" id="GO:0009003">
    <property type="term" value="F:signal peptidase activity"/>
    <property type="evidence" value="ECO:0007669"/>
    <property type="project" value="UniProtKB-EC"/>
</dbReference>
<dbReference type="PROSITE" id="PS00760">
    <property type="entry name" value="SPASE_I_2"/>
    <property type="match status" value="1"/>
</dbReference>
<dbReference type="CDD" id="cd06530">
    <property type="entry name" value="S26_SPase_I"/>
    <property type="match status" value="1"/>
</dbReference>
<dbReference type="InterPro" id="IPR000223">
    <property type="entry name" value="Pept_S26A_signal_pept_1"/>
</dbReference>
<dbReference type="NCBIfam" id="TIGR02227">
    <property type="entry name" value="sigpep_I_bact"/>
    <property type="match status" value="1"/>
</dbReference>
<dbReference type="PROSITE" id="PS00761">
    <property type="entry name" value="SPASE_I_3"/>
    <property type="match status" value="1"/>
</dbReference>
<comment type="subcellular location">
    <subcellularLocation>
        <location evidence="2">Cell membrane</location>
        <topology evidence="2">Single-pass type II membrane protein</topology>
    </subcellularLocation>
    <subcellularLocation>
        <location evidence="8">Membrane</location>
        <topology evidence="8">Single-pass type II membrane protein</topology>
    </subcellularLocation>
</comment>
<gene>
    <name evidence="10" type="ORF">ABIC55_004690</name>
</gene>
<dbReference type="PROSITE" id="PS00501">
    <property type="entry name" value="SPASE_I_1"/>
    <property type="match status" value="1"/>
</dbReference>
<comment type="catalytic activity">
    <reaction evidence="1 7">
        <text>Cleavage of hydrophobic, N-terminal signal or leader sequences from secreted and periplasmic proteins.</text>
        <dbReference type="EC" id="3.4.21.89"/>
    </reaction>
</comment>